<keyword evidence="2" id="KW-0479">Metal-binding</keyword>
<evidence type="ECO:0000313" key="4">
    <source>
        <dbReference type="Proteomes" id="UP001501697"/>
    </source>
</evidence>
<evidence type="ECO:0000313" key="3">
    <source>
        <dbReference type="EMBL" id="GAA3631073.1"/>
    </source>
</evidence>
<dbReference type="InterPro" id="IPR002397">
    <property type="entry name" value="Cyt_P450_B"/>
</dbReference>
<comment type="similarity">
    <text evidence="1 2">Belongs to the cytochrome P450 family.</text>
</comment>
<evidence type="ECO:0000256" key="2">
    <source>
        <dbReference type="RuleBase" id="RU000461"/>
    </source>
</evidence>
<dbReference type="EMBL" id="BAAAYU010000003">
    <property type="protein sequence ID" value="GAA3631073.1"/>
    <property type="molecule type" value="Genomic_DNA"/>
</dbReference>
<keyword evidence="4" id="KW-1185">Reference proteome</keyword>
<reference evidence="4" key="1">
    <citation type="journal article" date="2019" name="Int. J. Syst. Evol. Microbiol.">
        <title>The Global Catalogue of Microorganisms (GCM) 10K type strain sequencing project: providing services to taxonomists for standard genome sequencing and annotation.</title>
        <authorList>
            <consortium name="The Broad Institute Genomics Platform"/>
            <consortium name="The Broad Institute Genome Sequencing Center for Infectious Disease"/>
            <person name="Wu L."/>
            <person name="Ma J."/>
        </authorList>
    </citation>
    <scope>NUCLEOTIDE SEQUENCE [LARGE SCALE GENOMIC DNA]</scope>
    <source>
        <strain evidence="4">JCM 16544</strain>
    </source>
</reference>
<proteinExistence type="inferred from homology"/>
<dbReference type="PRINTS" id="PR00359">
    <property type="entry name" value="BP450"/>
</dbReference>
<dbReference type="Pfam" id="PF00067">
    <property type="entry name" value="p450"/>
    <property type="match status" value="2"/>
</dbReference>
<dbReference type="InterPro" id="IPR036396">
    <property type="entry name" value="Cyt_P450_sf"/>
</dbReference>
<evidence type="ECO:0000256" key="1">
    <source>
        <dbReference type="ARBA" id="ARBA00010617"/>
    </source>
</evidence>
<name>A0ABP7AFD2_9MICO</name>
<gene>
    <name evidence="3" type="ORF">GCM10022200_12410</name>
</gene>
<dbReference type="PROSITE" id="PS00086">
    <property type="entry name" value="CYTOCHROME_P450"/>
    <property type="match status" value="1"/>
</dbReference>
<dbReference type="Gene3D" id="1.10.630.10">
    <property type="entry name" value="Cytochrome P450"/>
    <property type="match status" value="1"/>
</dbReference>
<keyword evidence="2" id="KW-0408">Iron</keyword>
<organism evidence="3 4">
    <name type="scientific">Microbacterium awajiense</name>
    <dbReference type="NCBI Taxonomy" id="415214"/>
    <lineage>
        <taxon>Bacteria</taxon>
        <taxon>Bacillati</taxon>
        <taxon>Actinomycetota</taxon>
        <taxon>Actinomycetes</taxon>
        <taxon>Micrococcales</taxon>
        <taxon>Microbacteriaceae</taxon>
        <taxon>Microbacterium</taxon>
    </lineage>
</organism>
<dbReference type="PANTHER" id="PTHR46696:SF1">
    <property type="entry name" value="CYTOCHROME P450 YJIB-RELATED"/>
    <property type="match status" value="1"/>
</dbReference>
<dbReference type="PANTHER" id="PTHR46696">
    <property type="entry name" value="P450, PUTATIVE (EUROFUNG)-RELATED"/>
    <property type="match status" value="1"/>
</dbReference>
<dbReference type="Proteomes" id="UP001501697">
    <property type="component" value="Unassembled WGS sequence"/>
</dbReference>
<dbReference type="PRINTS" id="PR00385">
    <property type="entry name" value="P450"/>
</dbReference>
<sequence>MGVAPYLDLADTGFDVTSDSVHAARDASWYAETPYGWAILRYAEGTALLKDRRFRQGNARWPDQNGIHDGPWRQWWQQTLLSLEGQDHLRLRRLLGPAFRNKTIEAMRPRFQLLANELIDGFAAADADGWGRVEFVTQFAEPYASRILCYLLGLPDDEWPQIAQWADDLGKSFGVRVRDDLPRIEAALEGLTGYIEEVIAERQRRPQGDLVTTLIQAHEDGDALSRRELSVALVFLAFAGMETTRNQLGLALQTLLAQPDQWALLGERPELGTRAVEEIMRVNPTVTWVTREAIEDVDLNGLHVPAGGIVQVLSHAMGTDPEAMGSVGAAARIDLAVDDRPLHSGFGGGIHHCLGHFVARTDMSVALPLLARRMPRAEADGPGEWLPVSGNTGPVRYPIRFRPAV</sequence>
<accession>A0ABP7AFD2</accession>
<dbReference type="InterPro" id="IPR001128">
    <property type="entry name" value="Cyt_P450"/>
</dbReference>
<dbReference type="InterPro" id="IPR017972">
    <property type="entry name" value="Cyt_P450_CS"/>
</dbReference>
<dbReference type="CDD" id="cd11038">
    <property type="entry name" value="CYP_AurH-like"/>
    <property type="match status" value="1"/>
</dbReference>
<dbReference type="RefSeq" id="WP_344737093.1">
    <property type="nucleotide sequence ID" value="NZ_BAAAYU010000003.1"/>
</dbReference>
<keyword evidence="2" id="KW-0503">Monooxygenase</keyword>
<keyword evidence="2" id="KW-0349">Heme</keyword>
<protein>
    <submittedName>
        <fullName evidence="3">Cytochrome P450</fullName>
    </submittedName>
</protein>
<comment type="caution">
    <text evidence="3">The sequence shown here is derived from an EMBL/GenBank/DDBJ whole genome shotgun (WGS) entry which is preliminary data.</text>
</comment>
<keyword evidence="2" id="KW-0560">Oxidoreductase</keyword>
<dbReference type="SUPFAM" id="SSF48264">
    <property type="entry name" value="Cytochrome P450"/>
    <property type="match status" value="1"/>
</dbReference>